<gene>
    <name evidence="4" type="ORF">DOZ80_08490</name>
</gene>
<name>A0A327N9W6_PSEFL</name>
<dbReference type="RefSeq" id="WP_111281816.1">
    <property type="nucleotide sequence ID" value="NZ_QLIN01000002.1"/>
</dbReference>
<evidence type="ECO:0000256" key="2">
    <source>
        <dbReference type="ARBA" id="ARBA00022679"/>
    </source>
</evidence>
<dbReference type="GO" id="GO:0016746">
    <property type="term" value="F:acyltransferase activity"/>
    <property type="evidence" value="ECO:0007669"/>
    <property type="project" value="UniProtKB-KW"/>
</dbReference>
<protein>
    <submittedName>
        <fullName evidence="4">Acyltransferase</fullName>
    </submittedName>
</protein>
<organism evidence="4 5">
    <name type="scientific">Pseudomonas fluorescens</name>
    <dbReference type="NCBI Taxonomy" id="294"/>
    <lineage>
        <taxon>Bacteria</taxon>
        <taxon>Pseudomonadati</taxon>
        <taxon>Pseudomonadota</taxon>
        <taxon>Gammaproteobacteria</taxon>
        <taxon>Pseudomonadales</taxon>
        <taxon>Pseudomonadaceae</taxon>
        <taxon>Pseudomonas</taxon>
    </lineage>
</organism>
<sequence>MAYLTDEELQRLGFKSLGKEVKISDKASIYNADKIEIGDFSRIDDFCVISGSVKIGRYNHITPMCLVAGGIPGIVMEDFCTLAYGVKVFSQSDDYSGETLTNSLVPKKFKNETFSAVRLGKHVIVGAGAVVFPGVEVSEGCSIGSMALVTKSTEAWGIYAGVPAKLIKQRKKNLLKLEVEFLSEQKNDPI</sequence>
<dbReference type="Gene3D" id="2.160.10.10">
    <property type="entry name" value="Hexapeptide repeat proteins"/>
    <property type="match status" value="1"/>
</dbReference>
<dbReference type="PANTHER" id="PTHR43300">
    <property type="entry name" value="ACETYLTRANSFERASE"/>
    <property type="match status" value="1"/>
</dbReference>
<evidence type="ECO:0000256" key="3">
    <source>
        <dbReference type="ARBA" id="ARBA00023315"/>
    </source>
</evidence>
<proteinExistence type="inferred from homology"/>
<evidence type="ECO:0000313" key="5">
    <source>
        <dbReference type="Proteomes" id="UP000249493"/>
    </source>
</evidence>
<dbReference type="CDD" id="cd04647">
    <property type="entry name" value="LbH_MAT_like"/>
    <property type="match status" value="1"/>
</dbReference>
<dbReference type="AlphaFoldDB" id="A0A327N9W6"/>
<accession>A0A327N9W6</accession>
<evidence type="ECO:0000313" key="4">
    <source>
        <dbReference type="EMBL" id="RAI71862.1"/>
    </source>
</evidence>
<dbReference type="SUPFAM" id="SSF51161">
    <property type="entry name" value="Trimeric LpxA-like enzymes"/>
    <property type="match status" value="1"/>
</dbReference>
<reference evidence="4 5" key="1">
    <citation type="submission" date="2018-06" db="EMBL/GenBank/DDBJ databases">
        <authorList>
            <person name="Zhirakovskaya E."/>
        </authorList>
    </citation>
    <scope>NUCLEOTIDE SEQUENCE [LARGE SCALE GENOMIC DNA]</scope>
    <source>
        <strain evidence="4 5">LY3</strain>
    </source>
</reference>
<evidence type="ECO:0000256" key="1">
    <source>
        <dbReference type="ARBA" id="ARBA00007274"/>
    </source>
</evidence>
<dbReference type="Proteomes" id="UP000249493">
    <property type="component" value="Unassembled WGS sequence"/>
</dbReference>
<keyword evidence="3 4" id="KW-0012">Acyltransferase</keyword>
<comment type="caution">
    <text evidence="4">The sequence shown here is derived from an EMBL/GenBank/DDBJ whole genome shotgun (WGS) entry which is preliminary data.</text>
</comment>
<comment type="similarity">
    <text evidence="1">Belongs to the transferase hexapeptide repeat family.</text>
</comment>
<dbReference type="InterPro" id="IPR050179">
    <property type="entry name" value="Trans_hexapeptide_repeat"/>
</dbReference>
<keyword evidence="2 4" id="KW-0808">Transferase</keyword>
<dbReference type="EMBL" id="QLIN01000002">
    <property type="protein sequence ID" value="RAI71862.1"/>
    <property type="molecule type" value="Genomic_DNA"/>
</dbReference>
<dbReference type="PANTHER" id="PTHR43300:SF12">
    <property type="entry name" value="CHLORAMPHENICOL ACETYLTRANSFERASE"/>
    <property type="match status" value="1"/>
</dbReference>
<dbReference type="InterPro" id="IPR011004">
    <property type="entry name" value="Trimer_LpxA-like_sf"/>
</dbReference>